<proteinExistence type="predicted"/>
<keyword evidence="2" id="KW-0732">Signal</keyword>
<accession>A0AA35CLA4</accession>
<dbReference type="Gene3D" id="1.10.287.710">
    <property type="entry name" value="Helix hairpin bin"/>
    <property type="match status" value="1"/>
</dbReference>
<evidence type="ECO:0000256" key="2">
    <source>
        <dbReference type="SAM" id="SignalP"/>
    </source>
</evidence>
<dbReference type="RefSeq" id="WP_264844524.1">
    <property type="nucleotide sequence ID" value="NZ_AP025628.1"/>
</dbReference>
<keyword evidence="1" id="KW-0812">Transmembrane</keyword>
<protein>
    <recommendedName>
        <fullName evidence="5">Methane/ammonia monooxygenase subunit B</fullName>
    </recommendedName>
</protein>
<keyword evidence="1" id="KW-1133">Transmembrane helix</keyword>
<dbReference type="Gene3D" id="2.60.120.570">
    <property type="entry name" value="Particulate methane monooxygenase, b subunit. Chain: A, domain 1"/>
    <property type="match status" value="1"/>
</dbReference>
<evidence type="ECO:0000313" key="3">
    <source>
        <dbReference type="EMBL" id="BDG60503.1"/>
    </source>
</evidence>
<evidence type="ECO:0008006" key="5">
    <source>
        <dbReference type="Google" id="ProtNLM"/>
    </source>
</evidence>
<dbReference type="KEGG" id="cmic:caldi_15930"/>
<name>A0AA35CLA4_9FIRM</name>
<dbReference type="InterPro" id="IPR023303">
    <property type="entry name" value="NH3_CH4_mOase_suB_C"/>
</dbReference>
<feature type="transmembrane region" description="Helical" evidence="1">
    <location>
        <begin position="180"/>
        <end position="200"/>
    </location>
</feature>
<keyword evidence="4" id="KW-1185">Reference proteome</keyword>
<dbReference type="InterPro" id="IPR006833">
    <property type="entry name" value="NH3_CH4_mOase_B"/>
</dbReference>
<dbReference type="Pfam" id="PF04744">
    <property type="entry name" value="Monooxygenase_B"/>
    <property type="match status" value="1"/>
</dbReference>
<gene>
    <name evidence="3" type="ORF">caldi_15930</name>
</gene>
<dbReference type="EMBL" id="AP025628">
    <property type="protein sequence ID" value="BDG60503.1"/>
    <property type="molecule type" value="Genomic_DNA"/>
</dbReference>
<feature type="signal peptide" evidence="2">
    <location>
        <begin position="1"/>
        <end position="26"/>
    </location>
</feature>
<reference evidence="3" key="1">
    <citation type="submission" date="2022-03" db="EMBL/GenBank/DDBJ databases">
        <title>Complete genome sequence of Caldinitratiruptor microaerophilus.</title>
        <authorList>
            <person name="Mukaiyama R."/>
            <person name="Nishiyama T."/>
            <person name="Ueda K."/>
        </authorList>
    </citation>
    <scope>NUCLEOTIDE SEQUENCE</scope>
    <source>
        <strain evidence="3">JCM 16183</strain>
    </source>
</reference>
<feature type="transmembrane region" description="Helical" evidence="1">
    <location>
        <begin position="235"/>
        <end position="254"/>
    </location>
</feature>
<dbReference type="InterPro" id="IPR023301">
    <property type="entry name" value="NH3_CH4_mOase_suB_N"/>
</dbReference>
<dbReference type="AlphaFoldDB" id="A0AA35CLA4"/>
<feature type="chain" id="PRO_5041234328" description="Methane/ammonia monooxygenase subunit B" evidence="2">
    <location>
        <begin position="27"/>
        <end position="404"/>
    </location>
</feature>
<dbReference type="Gene3D" id="2.60.40.1580">
    <property type="entry name" value="Particulate methane monooxygenase, b subunit. Chain: A, domain 3"/>
    <property type="match status" value="1"/>
</dbReference>
<organism evidence="3 4">
    <name type="scientific">Caldinitratiruptor microaerophilus</name>
    <dbReference type="NCBI Taxonomy" id="671077"/>
    <lineage>
        <taxon>Bacteria</taxon>
        <taxon>Bacillati</taxon>
        <taxon>Bacillota</taxon>
        <taxon>Clostridia</taxon>
        <taxon>Eubacteriales</taxon>
        <taxon>Symbiobacteriaceae</taxon>
        <taxon>Caldinitratiruptor</taxon>
    </lineage>
</organism>
<evidence type="ECO:0000256" key="1">
    <source>
        <dbReference type="SAM" id="Phobius"/>
    </source>
</evidence>
<evidence type="ECO:0000313" key="4">
    <source>
        <dbReference type="Proteomes" id="UP001163687"/>
    </source>
</evidence>
<sequence length="404" mass="44344">MRMKRLLFTFALAIGLSVGLTSGVFAHGERAQEAFLRQKTVAFFDVRFSADTVKQGESLTITGTAKILETWPPTLPEPEVAYLGVVAPGPVVVMKERIVNGKPAPGSIFVRKGGVYEFRMTVEGRRPGQWHVHPVLAIEGAGSLLGPGQWITVQEAAGGFRNLVTLFDGRTVDLERYQTGFVVGWALFGLVLGLWWMWYWTGPKPTVTRLAVTSQLPINDDGAAVGLITKADHRFVNVVALLAVVLLAAGWMYIQRAFPVRIPQQVIRFEPPEIAQPLRFAEARATAATYDPDTDTLAMEVEVTNLGNEPVRLVEFTTSNLTFVNRATADPGYPHLFAVEPEGTVGPGETKRFKVSIQDPAWEDEKLIPVQQSQMSVAGVFTVQDAGGQRNRITVESSLVPTRF</sequence>
<dbReference type="Proteomes" id="UP001163687">
    <property type="component" value="Chromosome"/>
</dbReference>
<dbReference type="InterPro" id="IPR023141">
    <property type="entry name" value="NH3_CH4_mOase_suB_hlx_hairpin"/>
</dbReference>
<keyword evidence="1" id="KW-0472">Membrane</keyword>